<feature type="transmembrane region" description="Helical" evidence="21">
    <location>
        <begin position="125"/>
        <end position="144"/>
    </location>
</feature>
<dbReference type="GO" id="GO:0004364">
    <property type="term" value="F:glutathione transferase activity"/>
    <property type="evidence" value="ECO:0007669"/>
    <property type="project" value="TreeGrafter"/>
</dbReference>
<protein>
    <recommendedName>
        <fullName evidence="18">Glutathione S-transferase 3, mitochondrial</fullName>
        <ecNumber evidence="15">4.4.1.20</ecNumber>
    </recommendedName>
    <alternativeName>
        <fullName evidence="19">Glutathione peroxidase MGST3</fullName>
    </alternativeName>
    <alternativeName>
        <fullName evidence="20">LTC4 synthase MGST3</fullName>
    </alternativeName>
</protein>
<keyword evidence="5 21" id="KW-1133">Transmembrane helix</keyword>
<comment type="subcellular location">
    <subcellularLocation>
        <location evidence="1">Mitochondrion outer membrane</location>
        <topology evidence="1">Multi-pass membrane protein</topology>
    </subcellularLocation>
</comment>
<dbReference type="PANTHER" id="PTHR10250">
    <property type="entry name" value="MICROSOMAL GLUTATHIONE S-TRANSFERASE"/>
    <property type="match status" value="1"/>
</dbReference>
<evidence type="ECO:0000313" key="22">
    <source>
        <dbReference type="EMBL" id="KAG0589351.1"/>
    </source>
</evidence>
<dbReference type="GO" id="GO:0005741">
    <property type="term" value="C:mitochondrial outer membrane"/>
    <property type="evidence" value="ECO:0007669"/>
    <property type="project" value="UniProtKB-SubCell"/>
</dbReference>
<dbReference type="Pfam" id="PF01124">
    <property type="entry name" value="MAPEG"/>
    <property type="match status" value="1"/>
</dbReference>
<dbReference type="EC" id="4.4.1.20" evidence="15"/>
<keyword evidence="8" id="KW-0496">Mitochondrion</keyword>
<keyword evidence="4" id="KW-1000">Mitochondrion outer membrane</keyword>
<dbReference type="EMBL" id="CM026421">
    <property type="protein sequence ID" value="KAG0589351.1"/>
    <property type="molecule type" value="Genomic_DNA"/>
</dbReference>
<evidence type="ECO:0000256" key="16">
    <source>
        <dbReference type="ARBA" id="ARBA00049298"/>
    </source>
</evidence>
<dbReference type="GO" id="GO:0004602">
    <property type="term" value="F:glutathione peroxidase activity"/>
    <property type="evidence" value="ECO:0007669"/>
    <property type="project" value="TreeGrafter"/>
</dbReference>
<reference evidence="22" key="1">
    <citation type="submission" date="2020-06" db="EMBL/GenBank/DDBJ databases">
        <title>WGS assembly of Ceratodon purpureus strain R40.</title>
        <authorList>
            <person name="Carey S.B."/>
            <person name="Jenkins J."/>
            <person name="Shu S."/>
            <person name="Lovell J.T."/>
            <person name="Sreedasyam A."/>
            <person name="Maumus F."/>
            <person name="Tiley G.P."/>
            <person name="Fernandez-Pozo N."/>
            <person name="Barry K."/>
            <person name="Chen C."/>
            <person name="Wang M."/>
            <person name="Lipzen A."/>
            <person name="Daum C."/>
            <person name="Saski C.A."/>
            <person name="Payton A.C."/>
            <person name="Mcbreen J.C."/>
            <person name="Conrad R.E."/>
            <person name="Kollar L.M."/>
            <person name="Olsson S."/>
            <person name="Huttunen S."/>
            <person name="Landis J.B."/>
            <person name="Wickett N.J."/>
            <person name="Johnson M.G."/>
            <person name="Rensing S.A."/>
            <person name="Grimwood J."/>
            <person name="Schmutz J."/>
            <person name="Mcdaniel S.F."/>
        </authorList>
    </citation>
    <scope>NUCLEOTIDE SEQUENCE</scope>
    <source>
        <strain evidence="22">R40</strain>
    </source>
</reference>
<keyword evidence="2" id="KW-0808">Transferase</keyword>
<dbReference type="GO" id="GO:0005635">
    <property type="term" value="C:nuclear envelope"/>
    <property type="evidence" value="ECO:0007669"/>
    <property type="project" value="TreeGrafter"/>
</dbReference>
<keyword evidence="6" id="KW-0560">Oxidoreductase</keyword>
<dbReference type="Proteomes" id="UP000822688">
    <property type="component" value="Chromosome 1"/>
</dbReference>
<dbReference type="EMBL" id="CM026421">
    <property type="protein sequence ID" value="KAG0589352.1"/>
    <property type="molecule type" value="Genomic_DNA"/>
</dbReference>
<evidence type="ECO:0000256" key="8">
    <source>
        <dbReference type="ARBA" id="ARBA00023128"/>
    </source>
</evidence>
<gene>
    <name evidence="22" type="ORF">KC19_1G015200</name>
</gene>
<keyword evidence="11" id="KW-0456">Lyase</keyword>
<dbReference type="SUPFAM" id="SSF161084">
    <property type="entry name" value="MAPEG domain-like"/>
    <property type="match status" value="1"/>
</dbReference>
<dbReference type="GO" id="GO:0006691">
    <property type="term" value="P:leukotriene metabolic process"/>
    <property type="evidence" value="ECO:0007669"/>
    <property type="project" value="UniProtKB-ARBA"/>
</dbReference>
<evidence type="ECO:0000256" key="15">
    <source>
        <dbReference type="ARBA" id="ARBA00039056"/>
    </source>
</evidence>
<keyword evidence="23" id="KW-1185">Reference proteome</keyword>
<dbReference type="EMBL" id="CM026421">
    <property type="protein sequence ID" value="KAG0589350.1"/>
    <property type="molecule type" value="Genomic_DNA"/>
</dbReference>
<dbReference type="OrthoDB" id="410651at2759"/>
<comment type="caution">
    <text evidence="22">The sequence shown here is derived from an EMBL/GenBank/DDBJ whole genome shotgun (WGS) entry which is preliminary data.</text>
</comment>
<feature type="transmembrane region" description="Helical" evidence="21">
    <location>
        <begin position="75"/>
        <end position="99"/>
    </location>
</feature>
<evidence type="ECO:0000256" key="6">
    <source>
        <dbReference type="ARBA" id="ARBA00023002"/>
    </source>
</evidence>
<evidence type="ECO:0000256" key="10">
    <source>
        <dbReference type="ARBA" id="ARBA00023139"/>
    </source>
</evidence>
<dbReference type="Gene3D" id="1.20.120.550">
    <property type="entry name" value="Membrane associated eicosanoid/glutathione metabolism-like domain"/>
    <property type="match status" value="1"/>
</dbReference>
<keyword evidence="7" id="KW-0443">Lipid metabolism</keyword>
<dbReference type="GO" id="GO:0005783">
    <property type="term" value="C:endoplasmic reticulum"/>
    <property type="evidence" value="ECO:0007669"/>
    <property type="project" value="TreeGrafter"/>
</dbReference>
<keyword evidence="9 21" id="KW-0472">Membrane</keyword>
<sequence length="148" mass="16474">MAVEMVKGYEWVLMALIANVLVTNVWMMFKVGMARTKYKVSYPAMYAVESENKEAKLFNCIQRGHQNTLEFMPTFLALLLLGGLQYPLVAAGFGALYTLARIQYFRGYSTGVALARYSGGARAQWIGLLGLLCCTFALALHQVFPTIV</sequence>
<dbReference type="InterPro" id="IPR001129">
    <property type="entry name" value="Membr-assoc_MAPEG"/>
</dbReference>
<evidence type="ECO:0000256" key="13">
    <source>
        <dbReference type="ARBA" id="ARBA00037884"/>
    </source>
</evidence>
<dbReference type="AlphaFoldDB" id="A0A8T0J392"/>
<evidence type="ECO:0000256" key="2">
    <source>
        <dbReference type="ARBA" id="ARBA00022679"/>
    </source>
</evidence>
<dbReference type="GO" id="GO:0004464">
    <property type="term" value="F:leukotriene-C4 synthase activity"/>
    <property type="evidence" value="ECO:0007669"/>
    <property type="project" value="UniProtKB-EC"/>
</dbReference>
<comment type="catalytic activity">
    <reaction evidence="17">
        <text>15-deoxy-Delta(12,14)-prostaglandin J2 + glutathione = 15-deoxy-Delta(12,14)-prostaglandin J2-S-(R)-glutathione</text>
        <dbReference type="Rhea" id="RHEA:75963"/>
        <dbReference type="ChEBI" id="CHEBI:57925"/>
        <dbReference type="ChEBI" id="CHEBI:85236"/>
        <dbReference type="ChEBI" id="CHEBI:194498"/>
    </reaction>
    <physiologicalReaction direction="left-to-right" evidence="17">
        <dbReference type="Rhea" id="RHEA:75964"/>
    </physiologicalReaction>
</comment>
<dbReference type="FunFam" id="1.20.120.550:FF:000004">
    <property type="entry name" value="Microsomal glutathione S-transferase 3"/>
    <property type="match status" value="1"/>
</dbReference>
<comment type="pathway">
    <text evidence="14">Lipid metabolism; arachidonate metabolism.</text>
</comment>
<evidence type="ECO:0000256" key="18">
    <source>
        <dbReference type="ARBA" id="ARBA00069748"/>
    </source>
</evidence>
<evidence type="ECO:0000256" key="3">
    <source>
        <dbReference type="ARBA" id="ARBA00022692"/>
    </source>
</evidence>
<evidence type="ECO:0000256" key="20">
    <source>
        <dbReference type="ARBA" id="ARBA00076908"/>
    </source>
</evidence>
<evidence type="ECO:0000256" key="1">
    <source>
        <dbReference type="ARBA" id="ARBA00004374"/>
    </source>
</evidence>
<organism evidence="22 23">
    <name type="scientific">Ceratodon purpureus</name>
    <name type="common">Fire moss</name>
    <name type="synonym">Dicranum purpureum</name>
    <dbReference type="NCBI Taxonomy" id="3225"/>
    <lineage>
        <taxon>Eukaryota</taxon>
        <taxon>Viridiplantae</taxon>
        <taxon>Streptophyta</taxon>
        <taxon>Embryophyta</taxon>
        <taxon>Bryophyta</taxon>
        <taxon>Bryophytina</taxon>
        <taxon>Bryopsida</taxon>
        <taxon>Dicranidae</taxon>
        <taxon>Pseudoditrichales</taxon>
        <taxon>Ditrichaceae</taxon>
        <taxon>Ceratodon</taxon>
    </lineage>
</organism>
<name>A0A8T0J392_CERPU</name>
<evidence type="ECO:0000256" key="21">
    <source>
        <dbReference type="SAM" id="Phobius"/>
    </source>
</evidence>
<evidence type="ECO:0000256" key="19">
    <source>
        <dbReference type="ARBA" id="ARBA00075145"/>
    </source>
</evidence>
<feature type="transmembrane region" description="Helical" evidence="21">
    <location>
        <begin position="12"/>
        <end position="29"/>
    </location>
</feature>
<evidence type="ECO:0000256" key="11">
    <source>
        <dbReference type="ARBA" id="ARBA00023239"/>
    </source>
</evidence>
<evidence type="ECO:0000256" key="17">
    <source>
        <dbReference type="ARBA" id="ARBA00051411"/>
    </source>
</evidence>
<keyword evidence="12" id="KW-0449">Lipoprotein</keyword>
<evidence type="ECO:0000256" key="12">
    <source>
        <dbReference type="ARBA" id="ARBA00023288"/>
    </source>
</evidence>
<dbReference type="GO" id="GO:0006629">
    <property type="term" value="P:lipid metabolic process"/>
    <property type="evidence" value="ECO:0007669"/>
    <property type="project" value="UniProtKB-KW"/>
</dbReference>
<dbReference type="InterPro" id="IPR023352">
    <property type="entry name" value="MAPEG-like_dom_sf"/>
</dbReference>
<comment type="pathway">
    <text evidence="13">Lipid metabolism; leukotriene C4 biosynthesis.</text>
</comment>
<evidence type="ECO:0000256" key="5">
    <source>
        <dbReference type="ARBA" id="ARBA00022989"/>
    </source>
</evidence>
<evidence type="ECO:0000256" key="4">
    <source>
        <dbReference type="ARBA" id="ARBA00022787"/>
    </source>
</evidence>
<dbReference type="PANTHER" id="PTHR10250:SF22">
    <property type="entry name" value="MICROSOMAL GLUTATHIONE S-TRANSFERASE"/>
    <property type="match status" value="1"/>
</dbReference>
<keyword evidence="3 21" id="KW-0812">Transmembrane</keyword>
<evidence type="ECO:0000256" key="7">
    <source>
        <dbReference type="ARBA" id="ARBA00023098"/>
    </source>
</evidence>
<proteinExistence type="predicted"/>
<accession>A0A8T0J392</accession>
<dbReference type="InterPro" id="IPR050997">
    <property type="entry name" value="MAPEG"/>
</dbReference>
<evidence type="ECO:0000256" key="14">
    <source>
        <dbReference type="ARBA" id="ARBA00037916"/>
    </source>
</evidence>
<evidence type="ECO:0000256" key="9">
    <source>
        <dbReference type="ARBA" id="ARBA00023136"/>
    </source>
</evidence>
<comment type="catalytic activity">
    <reaction evidence="16">
        <text>leukotriene C4 = leukotriene A4 + glutathione</text>
        <dbReference type="Rhea" id="RHEA:17617"/>
        <dbReference type="ChEBI" id="CHEBI:57463"/>
        <dbReference type="ChEBI" id="CHEBI:57925"/>
        <dbReference type="ChEBI" id="CHEBI:57973"/>
        <dbReference type="EC" id="4.4.1.20"/>
    </reaction>
    <physiologicalReaction direction="right-to-left" evidence="16">
        <dbReference type="Rhea" id="RHEA:17619"/>
    </physiologicalReaction>
</comment>
<evidence type="ECO:0000313" key="23">
    <source>
        <dbReference type="Proteomes" id="UP000822688"/>
    </source>
</evidence>
<keyword evidence="10" id="KW-0564">Palmitate</keyword>